<evidence type="ECO:0000256" key="2">
    <source>
        <dbReference type="ARBA" id="ARBA00022692"/>
    </source>
</evidence>
<evidence type="ECO:0000256" key="3">
    <source>
        <dbReference type="ARBA" id="ARBA00022989"/>
    </source>
</evidence>
<dbReference type="InterPro" id="IPR006694">
    <property type="entry name" value="Fatty_acid_hydroxylase"/>
</dbReference>
<evidence type="ECO:0000313" key="7">
    <source>
        <dbReference type="EMBL" id="KAK0977555.1"/>
    </source>
</evidence>
<evidence type="ECO:0000256" key="1">
    <source>
        <dbReference type="ARBA" id="ARBA00004370"/>
    </source>
</evidence>
<keyword evidence="3" id="KW-1133">Transmembrane helix</keyword>
<dbReference type="GO" id="GO:0102772">
    <property type="term" value="F:sphingolipid C4-monooxygenase activity"/>
    <property type="evidence" value="ECO:0007669"/>
    <property type="project" value="UniProtKB-EC"/>
</dbReference>
<dbReference type="InterPro" id="IPR050307">
    <property type="entry name" value="Sterol_Desaturase_Related"/>
</dbReference>
<reference evidence="7" key="1">
    <citation type="submission" date="2023-06" db="EMBL/GenBank/DDBJ databases">
        <title>Black Yeasts Isolated from many extreme environments.</title>
        <authorList>
            <person name="Coleine C."/>
            <person name="Stajich J.E."/>
            <person name="Selbmann L."/>
        </authorList>
    </citation>
    <scope>NUCLEOTIDE SEQUENCE</scope>
    <source>
        <strain evidence="7">CCFEE 5200</strain>
    </source>
</reference>
<gene>
    <name evidence="7" type="primary">SUR2_2</name>
    <name evidence="7" type="ORF">LTR91_013303</name>
</gene>
<comment type="subcellular location">
    <subcellularLocation>
        <location evidence="1">Membrane</location>
    </subcellularLocation>
</comment>
<dbReference type="SUPFAM" id="SSF51735">
    <property type="entry name" value="NAD(P)-binding Rossmann-fold domains"/>
    <property type="match status" value="1"/>
</dbReference>
<dbReference type="AlphaFoldDB" id="A0AAN6KEN5"/>
<dbReference type="Proteomes" id="UP001175353">
    <property type="component" value="Unassembled WGS sequence"/>
</dbReference>
<dbReference type="PANTHER" id="PTHR11863">
    <property type="entry name" value="STEROL DESATURASE"/>
    <property type="match status" value="1"/>
</dbReference>
<evidence type="ECO:0000259" key="6">
    <source>
        <dbReference type="Pfam" id="PF04116"/>
    </source>
</evidence>
<feature type="region of interest" description="Disordered" evidence="5">
    <location>
        <begin position="357"/>
        <end position="471"/>
    </location>
</feature>
<feature type="compositionally biased region" description="Polar residues" evidence="5">
    <location>
        <begin position="411"/>
        <end position="421"/>
    </location>
</feature>
<evidence type="ECO:0000313" key="8">
    <source>
        <dbReference type="Proteomes" id="UP001175353"/>
    </source>
</evidence>
<dbReference type="GO" id="GO:0016020">
    <property type="term" value="C:membrane"/>
    <property type="evidence" value="ECO:0007669"/>
    <property type="project" value="UniProtKB-SubCell"/>
</dbReference>
<organism evidence="7 8">
    <name type="scientific">Friedmanniomyces endolithicus</name>
    <dbReference type="NCBI Taxonomy" id="329885"/>
    <lineage>
        <taxon>Eukaryota</taxon>
        <taxon>Fungi</taxon>
        <taxon>Dikarya</taxon>
        <taxon>Ascomycota</taxon>
        <taxon>Pezizomycotina</taxon>
        <taxon>Dothideomycetes</taxon>
        <taxon>Dothideomycetidae</taxon>
        <taxon>Mycosphaerellales</taxon>
        <taxon>Teratosphaeriaceae</taxon>
        <taxon>Friedmanniomyces</taxon>
    </lineage>
</organism>
<evidence type="ECO:0000256" key="5">
    <source>
        <dbReference type="SAM" id="MobiDB-lite"/>
    </source>
</evidence>
<dbReference type="EMBL" id="JAUJLE010000133">
    <property type="protein sequence ID" value="KAK0977555.1"/>
    <property type="molecule type" value="Genomic_DNA"/>
</dbReference>
<accession>A0AAN6KEN5</accession>
<comment type="caution">
    <text evidence="7">The sequence shown here is derived from an EMBL/GenBank/DDBJ whole genome shotgun (WGS) entry which is preliminary data.</text>
</comment>
<sequence length="799" mass="88352">MSNATLAYDLPPLPSYTLHPLPPLIPGIPDGYLAPVLLVIAYWAASGIFHLCDEWDLFPQYRLHTPAEVLKRNHASRWDVLRDVILQQIIQTATGLVLTLIDPEPTFGKEEYDIAVWAQRLRIAQQAIPTTLATLGVDAASLASRMSSSHSILSSTLLGGVYPALTQTILLHGQPTTVPAFAPWELLAGRAIYHLLIPTLQFVTAICIVDTWQYFIHRAMHMNKYLYTTIHSRHHRLYVPYAYGALYNHPVEGFFLDTLGAGLAYLITGMTCRQSMWFFTMTTIKTVDDHCGYAFPWDPLQHLTGNNAGYHDVHHQSWGIKTNFSQPFFTFWDRALGTKWVGGDVSARYEKARIAAQRKADRDVKPITGSQATDSTQASSAKPYANEAIHATPTARAAQGTAEPRVPAGKATQQALGSRQSILDDRHGGGGISVLAEETAEEVRAQQQQQQQKPRRSLRKRTTSSGLGLKGFADRVGESLHGKSSGVLGVDSGRSCVRGTLRDATKNAWIRGHFDEKYGAGKLELAEVKDLSTEGALDEAVKGNGVVHVASDLSFGPDPNIVVKNAIAFTMGALHSAVKEPSVKRFVLTSSSSAAAPLKFNEPYDLTPESWATASIEAAWAPPPYEQDRMLSVYAASKAQAEQAMWQFVKDHKPSFVANSVLPDFICGLPVSLEKQGYGPSNTLLQALWNKNDYFRVLYPQFMVDVKDTARLHLAALLAPDAKNERVFAYAHNKTWTDWIARLEQMYPDHQFPDPPENEGVDMANVTGRPRAENLLKWLGTDGFRPMEESMKEVCDTFA</sequence>
<feature type="compositionally biased region" description="Low complexity" evidence="5">
    <location>
        <begin position="370"/>
        <end position="381"/>
    </location>
</feature>
<feature type="domain" description="Fatty acid hydroxylase" evidence="6">
    <location>
        <begin position="203"/>
        <end position="338"/>
    </location>
</feature>
<feature type="compositionally biased region" description="Basic residues" evidence="5">
    <location>
        <begin position="453"/>
        <end position="462"/>
    </location>
</feature>
<dbReference type="GO" id="GO:0008610">
    <property type="term" value="P:lipid biosynthetic process"/>
    <property type="evidence" value="ECO:0007669"/>
    <property type="project" value="InterPro"/>
</dbReference>
<keyword evidence="4" id="KW-0472">Membrane</keyword>
<keyword evidence="2" id="KW-0812">Transmembrane</keyword>
<keyword evidence="7" id="KW-0560">Oxidoreductase</keyword>
<dbReference type="Pfam" id="PF04116">
    <property type="entry name" value="FA_hydroxylase"/>
    <property type="match status" value="1"/>
</dbReference>
<keyword evidence="8" id="KW-1185">Reference proteome</keyword>
<dbReference type="EC" id="1.14.18.5" evidence="7"/>
<protein>
    <submittedName>
        <fullName evidence="7">Sphingolipid C4-hydroxylase sur2</fullName>
        <ecNumber evidence="7">1.14.18.5</ecNumber>
    </submittedName>
</protein>
<proteinExistence type="predicted"/>
<dbReference type="InterPro" id="IPR036291">
    <property type="entry name" value="NAD(P)-bd_dom_sf"/>
</dbReference>
<dbReference type="Gene3D" id="3.40.50.720">
    <property type="entry name" value="NAD(P)-binding Rossmann-like Domain"/>
    <property type="match status" value="1"/>
</dbReference>
<dbReference type="GO" id="GO:0005506">
    <property type="term" value="F:iron ion binding"/>
    <property type="evidence" value="ECO:0007669"/>
    <property type="project" value="InterPro"/>
</dbReference>
<name>A0AAN6KEN5_9PEZI</name>
<evidence type="ECO:0000256" key="4">
    <source>
        <dbReference type="ARBA" id="ARBA00023136"/>
    </source>
</evidence>